<dbReference type="Gene3D" id="3.90.1580.10">
    <property type="entry name" value="paralog of FGE (formylglycine-generating enzyme)"/>
    <property type="match status" value="1"/>
</dbReference>
<dbReference type="AlphaFoldDB" id="A0A382VAV4"/>
<proteinExistence type="predicted"/>
<feature type="non-terminal residue" evidence="1">
    <location>
        <position position="286"/>
    </location>
</feature>
<name>A0A382VAV4_9ZZZZ</name>
<dbReference type="EMBL" id="UINC01150519">
    <property type="protein sequence ID" value="SVD43614.1"/>
    <property type="molecule type" value="Genomic_DNA"/>
</dbReference>
<sequence>NSFERLKHGLFFLYKFFIQVFAVFAFSIAQAQTVENTFNKKLENTIEKVASKVMDNEKKIVITVVDIFNAETLKRDSMTEELEEKLTNMLFKKLPVQVIPHFENVYLRLEWKSTFPEMLEEPPTLDLAKLTNADWLLTGTYHTTQRLLSLRLNLYEIYSGDLIWQAVVESERETATESPTIQTEVARQHDFEKVIQELLTETPAIQTEVARQHDFEKDVVEEFEAVEEFKSEFFPEMSAVQTEKEAPQIPEGMVKIPEGEFLMGSYSGEEDELPDHLVYIKSFFLD</sequence>
<reference evidence="1" key="1">
    <citation type="submission" date="2018-05" db="EMBL/GenBank/DDBJ databases">
        <authorList>
            <person name="Lanie J.A."/>
            <person name="Ng W.-L."/>
            <person name="Kazmierczak K.M."/>
            <person name="Andrzejewski T.M."/>
            <person name="Davidsen T.M."/>
            <person name="Wayne K.J."/>
            <person name="Tettelin H."/>
            <person name="Glass J.I."/>
            <person name="Rusch D."/>
            <person name="Podicherti R."/>
            <person name="Tsui H.-C.T."/>
            <person name="Winkler M.E."/>
        </authorList>
    </citation>
    <scope>NUCLEOTIDE SEQUENCE</scope>
</reference>
<feature type="non-terminal residue" evidence="1">
    <location>
        <position position="1"/>
    </location>
</feature>
<dbReference type="InterPro" id="IPR042095">
    <property type="entry name" value="SUMF_sf"/>
</dbReference>
<organism evidence="1">
    <name type="scientific">marine metagenome</name>
    <dbReference type="NCBI Taxonomy" id="408172"/>
    <lineage>
        <taxon>unclassified sequences</taxon>
        <taxon>metagenomes</taxon>
        <taxon>ecological metagenomes</taxon>
    </lineage>
</organism>
<protein>
    <recommendedName>
        <fullName evidence="2">FlgO domain-containing protein</fullName>
    </recommendedName>
</protein>
<accession>A0A382VAV4</accession>
<evidence type="ECO:0000313" key="1">
    <source>
        <dbReference type="EMBL" id="SVD43614.1"/>
    </source>
</evidence>
<gene>
    <name evidence="1" type="ORF">METZ01_LOCUS396468</name>
</gene>
<evidence type="ECO:0008006" key="2">
    <source>
        <dbReference type="Google" id="ProtNLM"/>
    </source>
</evidence>